<dbReference type="Pfam" id="PF00293">
    <property type="entry name" value="NUDIX"/>
    <property type="match status" value="1"/>
</dbReference>
<dbReference type="PANTHER" id="PTHR43736">
    <property type="entry name" value="ADP-RIBOSE PYROPHOSPHATASE"/>
    <property type="match status" value="1"/>
</dbReference>
<dbReference type="GO" id="GO:0016787">
    <property type="term" value="F:hydrolase activity"/>
    <property type="evidence" value="ECO:0007669"/>
    <property type="project" value="UniProtKB-KW"/>
</dbReference>
<keyword evidence="4" id="KW-1185">Reference proteome</keyword>
<name>A0AAD0SPW6_9BACT</name>
<evidence type="ECO:0000313" key="3">
    <source>
        <dbReference type="EMBL" id="AXX89436.1"/>
    </source>
</evidence>
<dbReference type="RefSeq" id="WP_118885983.1">
    <property type="nucleotide sequence ID" value="NZ_CP032100.1"/>
</dbReference>
<dbReference type="PANTHER" id="PTHR43736:SF1">
    <property type="entry name" value="DIHYDRONEOPTERIN TRIPHOSPHATE DIPHOSPHATASE"/>
    <property type="match status" value="1"/>
</dbReference>
<evidence type="ECO:0000259" key="2">
    <source>
        <dbReference type="PROSITE" id="PS51462"/>
    </source>
</evidence>
<feature type="domain" description="Nudix hydrolase" evidence="2">
    <location>
        <begin position="4"/>
        <end position="135"/>
    </location>
</feature>
<dbReference type="EMBL" id="CP032100">
    <property type="protein sequence ID" value="AXX89436.1"/>
    <property type="molecule type" value="Genomic_DNA"/>
</dbReference>
<proteinExistence type="predicted"/>
<protein>
    <submittedName>
        <fullName evidence="3">ADP-ribose pyrophosphatase YjhB, Nudix family</fullName>
    </submittedName>
</protein>
<dbReference type="SUPFAM" id="SSF55811">
    <property type="entry name" value="Nudix"/>
    <property type="match status" value="1"/>
</dbReference>
<evidence type="ECO:0000313" key="4">
    <source>
        <dbReference type="Proteomes" id="UP000263040"/>
    </source>
</evidence>
<dbReference type="Proteomes" id="UP000263040">
    <property type="component" value="Chromosome"/>
</dbReference>
<accession>A0AAD0SPW6</accession>
<dbReference type="InterPro" id="IPR020476">
    <property type="entry name" value="Nudix_hydrolase"/>
</dbReference>
<dbReference type="Gene3D" id="3.90.79.10">
    <property type="entry name" value="Nucleoside Triphosphate Pyrophosphohydrolase"/>
    <property type="match status" value="1"/>
</dbReference>
<dbReference type="InterPro" id="IPR015797">
    <property type="entry name" value="NUDIX_hydrolase-like_dom_sf"/>
</dbReference>
<organism evidence="3 4">
    <name type="scientific">Arcobacter suis CECT 7833</name>
    <dbReference type="NCBI Taxonomy" id="663365"/>
    <lineage>
        <taxon>Bacteria</taxon>
        <taxon>Pseudomonadati</taxon>
        <taxon>Campylobacterota</taxon>
        <taxon>Epsilonproteobacteria</taxon>
        <taxon>Campylobacterales</taxon>
        <taxon>Arcobacteraceae</taxon>
        <taxon>Arcobacter</taxon>
    </lineage>
</organism>
<dbReference type="PROSITE" id="PS51462">
    <property type="entry name" value="NUDIX"/>
    <property type="match status" value="1"/>
</dbReference>
<dbReference type="AlphaFoldDB" id="A0AAD0SPW6"/>
<sequence length="143" mass="16259">MIKTPFLAVDGIIKLYDEKENFQGIVLIERLNRPLGVAIPGGFVDIGETVENAVIREMKEETSLDVSIESLLGVYSDPKRDERFHTASVVYVCKAYGKPIAQDDAKEVYVYKLDELPLEKLVFDHKQIILDFIEKDNLSIRTI</sequence>
<reference evidence="3 4" key="1">
    <citation type="submission" date="2018-08" db="EMBL/GenBank/DDBJ databases">
        <title>Complete genome of the Arcobacter suis type strain LMG 26152.</title>
        <authorList>
            <person name="Miller W.G."/>
            <person name="Yee E."/>
            <person name="Bono J.L."/>
        </authorList>
    </citation>
    <scope>NUCLEOTIDE SEQUENCE [LARGE SCALE GENOMIC DNA]</scope>
    <source>
        <strain evidence="3 4">CECT 7833</strain>
    </source>
</reference>
<dbReference type="InterPro" id="IPR000086">
    <property type="entry name" value="NUDIX_hydrolase_dom"/>
</dbReference>
<keyword evidence="1" id="KW-0378">Hydrolase</keyword>
<dbReference type="KEGG" id="asui:ASUIS_0947"/>
<evidence type="ECO:0000256" key="1">
    <source>
        <dbReference type="ARBA" id="ARBA00022801"/>
    </source>
</evidence>
<dbReference type="PRINTS" id="PR00502">
    <property type="entry name" value="NUDIXFAMILY"/>
</dbReference>
<gene>
    <name evidence="3" type="ORF">ASUIS_0947</name>
</gene>
<dbReference type="CDD" id="cd18873">
    <property type="entry name" value="NUDIX_NadM_like"/>
    <property type="match status" value="1"/>
</dbReference>